<sequence>MDSAGETVSESECKVTARNIMSNATTRNIIDLLLVLVILILLTLAAPVIRGDCNHGDKIGIHGQESPPCNDNHCCGECRCQTGFTGNHPDCTGEKSKLRPCSFNLKNPSQARQ</sequence>
<keyword evidence="1" id="KW-1133">Transmembrane helix</keyword>
<proteinExistence type="predicted"/>
<evidence type="ECO:0000313" key="2">
    <source>
        <dbReference type="EMBL" id="KAK2563801.1"/>
    </source>
</evidence>
<dbReference type="EMBL" id="JARQWQ010000024">
    <property type="protein sequence ID" value="KAK2563801.1"/>
    <property type="molecule type" value="Genomic_DNA"/>
</dbReference>
<keyword evidence="3" id="KW-1185">Reference proteome</keyword>
<evidence type="ECO:0000256" key="1">
    <source>
        <dbReference type="SAM" id="Phobius"/>
    </source>
</evidence>
<protein>
    <submittedName>
        <fullName evidence="2">Uncharacterized protein</fullName>
    </submittedName>
</protein>
<dbReference type="AlphaFoldDB" id="A0AAD9QM55"/>
<keyword evidence="1" id="KW-0812">Transmembrane</keyword>
<reference evidence="2" key="1">
    <citation type="journal article" date="2023" name="G3 (Bethesda)">
        <title>Whole genome assembly and annotation of the endangered Caribbean coral Acropora cervicornis.</title>
        <authorList>
            <person name="Selwyn J.D."/>
            <person name="Vollmer S.V."/>
        </authorList>
    </citation>
    <scope>NUCLEOTIDE SEQUENCE</scope>
    <source>
        <strain evidence="2">K2</strain>
    </source>
</reference>
<reference evidence="2" key="2">
    <citation type="journal article" date="2023" name="Science">
        <title>Genomic signatures of disease resistance in endangered staghorn corals.</title>
        <authorList>
            <person name="Vollmer S.V."/>
            <person name="Selwyn J.D."/>
            <person name="Despard B.A."/>
            <person name="Roesel C.L."/>
        </authorList>
    </citation>
    <scope>NUCLEOTIDE SEQUENCE</scope>
    <source>
        <strain evidence="2">K2</strain>
    </source>
</reference>
<evidence type="ECO:0000313" key="3">
    <source>
        <dbReference type="Proteomes" id="UP001249851"/>
    </source>
</evidence>
<keyword evidence="1" id="KW-0472">Membrane</keyword>
<accession>A0AAD9QM55</accession>
<name>A0AAD9QM55_ACRCE</name>
<feature type="transmembrane region" description="Helical" evidence="1">
    <location>
        <begin position="29"/>
        <end position="49"/>
    </location>
</feature>
<comment type="caution">
    <text evidence="2">The sequence shown here is derived from an EMBL/GenBank/DDBJ whole genome shotgun (WGS) entry which is preliminary data.</text>
</comment>
<organism evidence="2 3">
    <name type="scientific">Acropora cervicornis</name>
    <name type="common">Staghorn coral</name>
    <dbReference type="NCBI Taxonomy" id="6130"/>
    <lineage>
        <taxon>Eukaryota</taxon>
        <taxon>Metazoa</taxon>
        <taxon>Cnidaria</taxon>
        <taxon>Anthozoa</taxon>
        <taxon>Hexacorallia</taxon>
        <taxon>Scleractinia</taxon>
        <taxon>Astrocoeniina</taxon>
        <taxon>Acroporidae</taxon>
        <taxon>Acropora</taxon>
    </lineage>
</organism>
<dbReference type="Proteomes" id="UP001249851">
    <property type="component" value="Unassembled WGS sequence"/>
</dbReference>
<gene>
    <name evidence="2" type="ORF">P5673_012805</name>
</gene>